<keyword evidence="4 7" id="KW-0812">Transmembrane</keyword>
<evidence type="ECO:0000313" key="8">
    <source>
        <dbReference type="EMBL" id="MBD2701803.1"/>
    </source>
</evidence>
<feature type="transmembrane region" description="Helical" evidence="7">
    <location>
        <begin position="59"/>
        <end position="77"/>
    </location>
</feature>
<feature type="transmembrane region" description="Helical" evidence="7">
    <location>
        <begin position="12"/>
        <end position="39"/>
    </location>
</feature>
<dbReference type="AlphaFoldDB" id="A0A927AR52"/>
<dbReference type="PANTHER" id="PTHR33452:SF1">
    <property type="entry name" value="INNER MEMBRANE PROTEIN YPHA-RELATED"/>
    <property type="match status" value="1"/>
</dbReference>
<dbReference type="EMBL" id="JACWZY010000010">
    <property type="protein sequence ID" value="MBD2701803.1"/>
    <property type="molecule type" value="Genomic_DNA"/>
</dbReference>
<keyword evidence="5 7" id="KW-1133">Transmembrane helix</keyword>
<comment type="subcellular location">
    <subcellularLocation>
        <location evidence="1">Cell membrane</location>
        <topology evidence="1">Multi-pass membrane protein</topology>
    </subcellularLocation>
</comment>
<evidence type="ECO:0000256" key="6">
    <source>
        <dbReference type="ARBA" id="ARBA00023136"/>
    </source>
</evidence>
<sequence>MLQSFFVRFNQLSFSALLLRITMVVILFPHGSNLMLGWFGGKGFTQSVEGLSSGAGLPYFIAVLVVMLQFFGSLALGFGLLTRYFAFATMVLFIGMIPYHTEYGFFMNWFGKQQGEGFEYHLLVLGICAALVVSGAGQWSVDGFLQKKKWAFN</sequence>
<accession>A0A927AR52</accession>
<dbReference type="Proteomes" id="UP000598820">
    <property type="component" value="Unassembled WGS sequence"/>
</dbReference>
<evidence type="ECO:0000313" key="9">
    <source>
        <dbReference type="Proteomes" id="UP000598820"/>
    </source>
</evidence>
<keyword evidence="3" id="KW-1003">Cell membrane</keyword>
<gene>
    <name evidence="8" type="ORF">IC229_14220</name>
</gene>
<evidence type="ECO:0000256" key="7">
    <source>
        <dbReference type="SAM" id="Phobius"/>
    </source>
</evidence>
<dbReference type="GO" id="GO:0005886">
    <property type="term" value="C:plasma membrane"/>
    <property type="evidence" value="ECO:0007669"/>
    <property type="project" value="UniProtKB-SubCell"/>
</dbReference>
<dbReference type="InterPro" id="IPR032808">
    <property type="entry name" value="DoxX"/>
</dbReference>
<dbReference type="InterPro" id="IPR051907">
    <property type="entry name" value="DoxX-like_oxidoreductase"/>
</dbReference>
<reference evidence="8" key="1">
    <citation type="submission" date="2020-09" db="EMBL/GenBank/DDBJ databases">
        <authorList>
            <person name="Kim M.K."/>
        </authorList>
    </citation>
    <scope>NUCLEOTIDE SEQUENCE</scope>
    <source>
        <strain evidence="8">BT702</strain>
    </source>
</reference>
<feature type="transmembrane region" description="Helical" evidence="7">
    <location>
        <begin position="84"/>
        <end position="100"/>
    </location>
</feature>
<name>A0A927AR52_9BACT</name>
<evidence type="ECO:0000256" key="3">
    <source>
        <dbReference type="ARBA" id="ARBA00022475"/>
    </source>
</evidence>
<evidence type="ECO:0000256" key="2">
    <source>
        <dbReference type="ARBA" id="ARBA00006679"/>
    </source>
</evidence>
<comment type="caution">
    <text evidence="8">The sequence shown here is derived from an EMBL/GenBank/DDBJ whole genome shotgun (WGS) entry which is preliminary data.</text>
</comment>
<proteinExistence type="inferred from homology"/>
<organism evidence="8 9">
    <name type="scientific">Spirosoma profusum</name>
    <dbReference type="NCBI Taxonomy" id="2771354"/>
    <lineage>
        <taxon>Bacteria</taxon>
        <taxon>Pseudomonadati</taxon>
        <taxon>Bacteroidota</taxon>
        <taxon>Cytophagia</taxon>
        <taxon>Cytophagales</taxon>
        <taxon>Cytophagaceae</taxon>
        <taxon>Spirosoma</taxon>
    </lineage>
</organism>
<protein>
    <submittedName>
        <fullName evidence="8">DoxX family protein</fullName>
    </submittedName>
</protein>
<evidence type="ECO:0000256" key="5">
    <source>
        <dbReference type="ARBA" id="ARBA00022989"/>
    </source>
</evidence>
<evidence type="ECO:0000256" key="1">
    <source>
        <dbReference type="ARBA" id="ARBA00004651"/>
    </source>
</evidence>
<comment type="similarity">
    <text evidence="2">Belongs to the DoxX family.</text>
</comment>
<evidence type="ECO:0000256" key="4">
    <source>
        <dbReference type="ARBA" id="ARBA00022692"/>
    </source>
</evidence>
<dbReference type="PANTHER" id="PTHR33452">
    <property type="entry name" value="OXIDOREDUCTASE CATD-RELATED"/>
    <property type="match status" value="1"/>
</dbReference>
<dbReference type="Pfam" id="PF07681">
    <property type="entry name" value="DoxX"/>
    <property type="match status" value="1"/>
</dbReference>
<keyword evidence="9" id="KW-1185">Reference proteome</keyword>
<keyword evidence="6 7" id="KW-0472">Membrane</keyword>
<dbReference type="RefSeq" id="WP_190887656.1">
    <property type="nucleotide sequence ID" value="NZ_JACWZY010000010.1"/>
</dbReference>
<feature type="transmembrane region" description="Helical" evidence="7">
    <location>
        <begin position="120"/>
        <end position="141"/>
    </location>
</feature>